<dbReference type="HOGENOM" id="CLU_3308901_0_0_4"/>
<organism evidence="1 2">
    <name type="scientific">Eikenella corrodens ATCC 23834</name>
    <dbReference type="NCBI Taxonomy" id="546274"/>
    <lineage>
        <taxon>Bacteria</taxon>
        <taxon>Pseudomonadati</taxon>
        <taxon>Pseudomonadota</taxon>
        <taxon>Betaproteobacteria</taxon>
        <taxon>Neisseriales</taxon>
        <taxon>Neisseriaceae</taxon>
        <taxon>Eikenella</taxon>
    </lineage>
</organism>
<gene>
    <name evidence="1" type="ORF">EIKCOROL_01267</name>
</gene>
<dbReference type="Proteomes" id="UP000005837">
    <property type="component" value="Unassembled WGS sequence"/>
</dbReference>
<dbReference type="AlphaFoldDB" id="C0DV78"/>
<evidence type="ECO:0000313" key="1">
    <source>
        <dbReference type="EMBL" id="EEG23982.1"/>
    </source>
</evidence>
<accession>C0DV78</accession>
<comment type="caution">
    <text evidence="1">The sequence shown here is derived from an EMBL/GenBank/DDBJ whole genome shotgun (WGS) entry which is preliminary data.</text>
</comment>
<name>C0DV78_EIKCO</name>
<sequence length="39" mass="4436">MVSGSLQLLRRLPENIGLNVNQNHHLPIYPTHLPKPNHS</sequence>
<evidence type="ECO:0000313" key="2">
    <source>
        <dbReference type="Proteomes" id="UP000005837"/>
    </source>
</evidence>
<proteinExistence type="predicted"/>
<reference evidence="1 2" key="1">
    <citation type="submission" date="2009-01" db="EMBL/GenBank/DDBJ databases">
        <authorList>
            <person name="Fulton L."/>
            <person name="Clifton S."/>
            <person name="Chinwalla A.T."/>
            <person name="Mitreva M."/>
            <person name="Sodergren E."/>
            <person name="Weinstock G."/>
            <person name="Clifton S."/>
            <person name="Dooling D.J."/>
            <person name="Fulton B."/>
            <person name="Minx P."/>
            <person name="Pepin K.H."/>
            <person name="Johnson M."/>
            <person name="Bhonagiri V."/>
            <person name="Nash W.E."/>
            <person name="Mardis E.R."/>
            <person name="Wilson R.K."/>
        </authorList>
    </citation>
    <scope>NUCLEOTIDE SEQUENCE [LARGE SCALE GENOMIC DNA]</scope>
    <source>
        <strain evidence="1 2">ATCC 23834</strain>
    </source>
</reference>
<protein>
    <submittedName>
        <fullName evidence="1">Uncharacterized protein</fullName>
    </submittedName>
</protein>
<dbReference type="EMBL" id="ACEA01000021">
    <property type="protein sequence ID" value="EEG23982.1"/>
    <property type="molecule type" value="Genomic_DNA"/>
</dbReference>